<gene>
    <name evidence="2" type="ORF">QE152_g21714</name>
</gene>
<organism evidence="2 3">
    <name type="scientific">Popillia japonica</name>
    <name type="common">Japanese beetle</name>
    <dbReference type="NCBI Taxonomy" id="7064"/>
    <lineage>
        <taxon>Eukaryota</taxon>
        <taxon>Metazoa</taxon>
        <taxon>Ecdysozoa</taxon>
        <taxon>Arthropoda</taxon>
        <taxon>Hexapoda</taxon>
        <taxon>Insecta</taxon>
        <taxon>Pterygota</taxon>
        <taxon>Neoptera</taxon>
        <taxon>Endopterygota</taxon>
        <taxon>Coleoptera</taxon>
        <taxon>Polyphaga</taxon>
        <taxon>Scarabaeiformia</taxon>
        <taxon>Scarabaeidae</taxon>
        <taxon>Rutelinae</taxon>
        <taxon>Popillia</taxon>
    </lineage>
</organism>
<accession>A0AAW1KL37</accession>
<dbReference type="InterPro" id="IPR012341">
    <property type="entry name" value="6hp_glycosidase-like_sf"/>
</dbReference>
<keyword evidence="1" id="KW-0472">Membrane</keyword>
<keyword evidence="1" id="KW-0812">Transmembrane</keyword>
<comment type="caution">
    <text evidence="2">The sequence shown here is derived from an EMBL/GenBank/DDBJ whole genome shotgun (WGS) entry which is preliminary data.</text>
</comment>
<keyword evidence="1" id="KW-1133">Transmembrane helix</keyword>
<dbReference type="EMBL" id="JASPKY010000203">
    <property type="protein sequence ID" value="KAK9721098.1"/>
    <property type="molecule type" value="Genomic_DNA"/>
</dbReference>
<evidence type="ECO:0000313" key="3">
    <source>
        <dbReference type="Proteomes" id="UP001458880"/>
    </source>
</evidence>
<evidence type="ECO:0000313" key="2">
    <source>
        <dbReference type="EMBL" id="KAK9721098.1"/>
    </source>
</evidence>
<feature type="transmembrane region" description="Helical" evidence="1">
    <location>
        <begin position="6"/>
        <end position="32"/>
    </location>
</feature>
<proteinExistence type="predicted"/>
<evidence type="ECO:0000256" key="1">
    <source>
        <dbReference type="SAM" id="Phobius"/>
    </source>
</evidence>
<keyword evidence="3" id="KW-1185">Reference proteome</keyword>
<reference evidence="2 3" key="1">
    <citation type="journal article" date="2024" name="BMC Genomics">
        <title>De novo assembly and annotation of Popillia japonica's genome with initial clues to its potential as an invasive pest.</title>
        <authorList>
            <person name="Cucini C."/>
            <person name="Boschi S."/>
            <person name="Funari R."/>
            <person name="Cardaioli E."/>
            <person name="Iannotti N."/>
            <person name="Marturano G."/>
            <person name="Paoli F."/>
            <person name="Bruttini M."/>
            <person name="Carapelli A."/>
            <person name="Frati F."/>
            <person name="Nardi F."/>
        </authorList>
    </citation>
    <scope>NUCLEOTIDE SEQUENCE [LARGE SCALE GENOMIC DNA]</scope>
    <source>
        <strain evidence="2">DMR45628</strain>
    </source>
</reference>
<dbReference type="GO" id="GO:0005975">
    <property type="term" value="P:carbohydrate metabolic process"/>
    <property type="evidence" value="ECO:0007669"/>
    <property type="project" value="InterPro"/>
</dbReference>
<protein>
    <submittedName>
        <fullName evidence="2">Uncharacterized protein</fullName>
    </submittedName>
</protein>
<dbReference type="Gene3D" id="1.50.10.10">
    <property type="match status" value="1"/>
</dbReference>
<sequence>MRKPVVIFLGISGVGIVIVIVAALIVFFTYTLDTFKSPSLLRPPCDSKIFCYGDFLMHAQIWADGRDSKQLVDLAMKEDEQVIVEKFEDLLKGK</sequence>
<dbReference type="Proteomes" id="UP001458880">
    <property type="component" value="Unassembled WGS sequence"/>
</dbReference>
<dbReference type="AlphaFoldDB" id="A0AAW1KL37"/>
<name>A0AAW1KL37_POPJA</name>